<dbReference type="CDD" id="cd06503">
    <property type="entry name" value="ATP-synt_Fo_b"/>
    <property type="match status" value="1"/>
</dbReference>
<comment type="subunit">
    <text evidence="15">F-type ATPases have 2 components, F(1) - the catalytic core - and F(0) - the membrane proton channel. F(1) has five subunits: alpha(3), beta(3), gamma(1), delta(1), epsilon(1). F(0) has three main subunits: a(1), b(2) and c(10-14). The alpha and beta chains form an alternating ring which encloses part of the gamma chain. F(1) is attached to F(0) by a central stalk formed by the gamma and epsilon chains, while a peripheral stalk is formed by the delta and b chains.</text>
</comment>
<proteinExistence type="inferred from homology"/>
<dbReference type="InterPro" id="IPR028987">
    <property type="entry name" value="ATP_synth_B-like_membr_sf"/>
</dbReference>
<dbReference type="HAMAP" id="MF_01398">
    <property type="entry name" value="ATP_synth_b_bprime"/>
    <property type="match status" value="1"/>
</dbReference>
<keyword evidence="3 15" id="KW-1003">Cell membrane</keyword>
<dbReference type="EMBL" id="JBHRTI010000007">
    <property type="protein sequence ID" value="MFC3148584.1"/>
    <property type="molecule type" value="Genomic_DNA"/>
</dbReference>
<dbReference type="InterPro" id="IPR002146">
    <property type="entry name" value="ATP_synth_b/b'su_bac/chlpt"/>
</dbReference>
<evidence type="ECO:0000256" key="14">
    <source>
        <dbReference type="ARBA" id="ARBA00037847"/>
    </source>
</evidence>
<evidence type="ECO:0000256" key="16">
    <source>
        <dbReference type="RuleBase" id="RU003848"/>
    </source>
</evidence>
<dbReference type="RefSeq" id="WP_377304673.1">
    <property type="nucleotide sequence ID" value="NZ_CP180191.1"/>
</dbReference>
<comment type="similarity">
    <text evidence="1 15 16">Belongs to the ATPase B chain family.</text>
</comment>
<dbReference type="PANTHER" id="PTHR33445:SF1">
    <property type="entry name" value="ATP SYNTHASE SUBUNIT B"/>
    <property type="match status" value="1"/>
</dbReference>
<evidence type="ECO:0000256" key="5">
    <source>
        <dbReference type="ARBA" id="ARBA00022692"/>
    </source>
</evidence>
<evidence type="ECO:0000256" key="4">
    <source>
        <dbReference type="ARBA" id="ARBA00022547"/>
    </source>
</evidence>
<evidence type="ECO:0000256" key="13">
    <source>
        <dbReference type="ARBA" id="ARBA00026054"/>
    </source>
</evidence>
<reference evidence="19" key="1">
    <citation type="journal article" date="2019" name="Int. J. Syst. Evol. Microbiol.">
        <title>The Global Catalogue of Microorganisms (GCM) 10K type strain sequencing project: providing services to taxonomists for standard genome sequencing and annotation.</title>
        <authorList>
            <consortium name="The Broad Institute Genomics Platform"/>
            <consortium name="The Broad Institute Genome Sequencing Center for Infectious Disease"/>
            <person name="Wu L."/>
            <person name="Ma J."/>
        </authorList>
    </citation>
    <scope>NUCLEOTIDE SEQUENCE [LARGE SCALE GENOMIC DNA]</scope>
    <source>
        <strain evidence="19">KCTC 52168</strain>
    </source>
</reference>
<evidence type="ECO:0000256" key="1">
    <source>
        <dbReference type="ARBA" id="ARBA00005513"/>
    </source>
</evidence>
<evidence type="ECO:0000256" key="11">
    <source>
        <dbReference type="ARBA" id="ARBA00025198"/>
    </source>
</evidence>
<evidence type="ECO:0000256" key="15">
    <source>
        <dbReference type="HAMAP-Rule" id="MF_01398"/>
    </source>
</evidence>
<keyword evidence="7 15" id="KW-1133">Transmembrane helix</keyword>
<evidence type="ECO:0000256" key="3">
    <source>
        <dbReference type="ARBA" id="ARBA00022475"/>
    </source>
</evidence>
<feature type="coiled-coil region" evidence="17">
    <location>
        <begin position="47"/>
        <end position="123"/>
    </location>
</feature>
<dbReference type="NCBIfam" id="NF004411">
    <property type="entry name" value="PRK05759.1-2"/>
    <property type="match status" value="1"/>
</dbReference>
<keyword evidence="9 15" id="KW-0472">Membrane</keyword>
<protein>
    <recommendedName>
        <fullName evidence="15">ATP synthase subunit b</fullName>
    </recommendedName>
    <alternativeName>
        <fullName evidence="15">ATP synthase F(0) sector subunit b</fullName>
    </alternativeName>
    <alternativeName>
        <fullName evidence="15">ATPase subunit I</fullName>
    </alternativeName>
    <alternativeName>
        <fullName evidence="15">F-type ATPase subunit b</fullName>
        <shortName evidence="15">F-ATPase subunit b</shortName>
    </alternativeName>
</protein>
<keyword evidence="17" id="KW-0175">Coiled coil</keyword>
<comment type="subunit">
    <text evidence="13">F-type ATPases have 2 components, F(1) - the catalytic core - and F(0) - the membrane proton channel. F(1) has five subunits: alpha(3), beta(3), gamma(1), delta(1), epsilon(1). F(0) has four main subunits: a(1), b(2) and c(10-14). The alpha and beta chains form an alternating ring which encloses part of the gamma chain. F(1) is attached to F(0) by a central stalk formed by the gamma and epsilon chains, while a peripheral stalk is formed by the delta and b chains.</text>
</comment>
<evidence type="ECO:0000256" key="6">
    <source>
        <dbReference type="ARBA" id="ARBA00022781"/>
    </source>
</evidence>
<feature type="transmembrane region" description="Helical" evidence="15">
    <location>
        <begin position="6"/>
        <end position="26"/>
    </location>
</feature>
<dbReference type="InterPro" id="IPR050059">
    <property type="entry name" value="ATP_synthase_B_chain"/>
</dbReference>
<dbReference type="Gene3D" id="1.20.5.620">
    <property type="entry name" value="F1F0 ATP synthase subunit B, membrane domain"/>
    <property type="match status" value="1"/>
</dbReference>
<evidence type="ECO:0000256" key="8">
    <source>
        <dbReference type="ARBA" id="ARBA00023065"/>
    </source>
</evidence>
<evidence type="ECO:0000256" key="12">
    <source>
        <dbReference type="ARBA" id="ARBA00025614"/>
    </source>
</evidence>
<comment type="caution">
    <text evidence="18">The sequence shown here is derived from an EMBL/GenBank/DDBJ whole genome shotgun (WGS) entry which is preliminary data.</text>
</comment>
<keyword evidence="8 15" id="KW-0406">Ion transport</keyword>
<evidence type="ECO:0000256" key="10">
    <source>
        <dbReference type="ARBA" id="ARBA00023310"/>
    </source>
</evidence>
<evidence type="ECO:0000256" key="2">
    <source>
        <dbReference type="ARBA" id="ARBA00022448"/>
    </source>
</evidence>
<keyword evidence="6 15" id="KW-0375">Hydrogen ion transport</keyword>
<dbReference type="Proteomes" id="UP001595556">
    <property type="component" value="Unassembled WGS sequence"/>
</dbReference>
<evidence type="ECO:0000256" key="17">
    <source>
        <dbReference type="SAM" id="Coils"/>
    </source>
</evidence>
<dbReference type="SUPFAM" id="SSF81573">
    <property type="entry name" value="F1F0 ATP synthase subunit B, membrane domain"/>
    <property type="match status" value="1"/>
</dbReference>
<comment type="function">
    <text evidence="11 15">F(1)F(0) ATP synthase produces ATP from ADP in the presence of a proton or sodium gradient. F-type ATPases consist of two structural domains, F(1) containing the extramembraneous catalytic core and F(0) containing the membrane proton channel, linked together by a central stalk and a peripheral stalk. During catalysis, ATP synthesis in the catalytic domain of F(1) is coupled via a rotary mechanism of the central stalk subunits to proton translocation.</text>
</comment>
<evidence type="ECO:0000313" key="18">
    <source>
        <dbReference type="EMBL" id="MFC3148584.1"/>
    </source>
</evidence>
<keyword evidence="5 15" id="KW-0812">Transmembrane</keyword>
<comment type="function">
    <text evidence="12">Component of the F(0) channel, it forms part of the peripheral stalk, linking F(1) to F(0). The b'-subunit is a diverged and duplicated form of b found in plants and photosynthetic bacteria.</text>
</comment>
<keyword evidence="10 15" id="KW-0066">ATP synthesis</keyword>
<keyword evidence="19" id="KW-1185">Reference proteome</keyword>
<dbReference type="Pfam" id="PF00430">
    <property type="entry name" value="ATP-synt_B"/>
    <property type="match status" value="1"/>
</dbReference>
<dbReference type="InterPro" id="IPR005864">
    <property type="entry name" value="ATP_synth_F0_bsu_bac"/>
</dbReference>
<name>A0ABV7H7R6_9BURK</name>
<sequence>MNLNATLFMQVLVFFVLAWFVAKFVWPPMRTALDERRQKVADGLAAADRARIELADANKRIEADLAKSRNENQARLADAEKRAAQLIDEARKAAEAEKARILAQAKEEAAQEMVRAKDALRDQVAALVVAGAEQILKREVDAKAHAELLAGLKAKL</sequence>
<keyword evidence="2 15" id="KW-0813">Transport</keyword>
<accession>A0ABV7H7R6</accession>
<dbReference type="NCBIfam" id="TIGR01144">
    <property type="entry name" value="ATP_synt_b"/>
    <property type="match status" value="1"/>
</dbReference>
<comment type="subcellular location">
    <subcellularLocation>
        <location evidence="15">Cell membrane</location>
        <topology evidence="15">Single-pass membrane protein</topology>
    </subcellularLocation>
    <subcellularLocation>
        <location evidence="14">Endomembrane system</location>
        <topology evidence="14">Single-pass membrane protein</topology>
    </subcellularLocation>
</comment>
<evidence type="ECO:0000256" key="7">
    <source>
        <dbReference type="ARBA" id="ARBA00022989"/>
    </source>
</evidence>
<organism evidence="18 19">
    <name type="scientific">Piscinibacterium candidicorallinum</name>
    <dbReference type="NCBI Taxonomy" id="1793872"/>
    <lineage>
        <taxon>Bacteria</taxon>
        <taxon>Pseudomonadati</taxon>
        <taxon>Pseudomonadota</taxon>
        <taxon>Betaproteobacteria</taxon>
        <taxon>Burkholderiales</taxon>
        <taxon>Piscinibacterium</taxon>
    </lineage>
</organism>
<dbReference type="PANTHER" id="PTHR33445">
    <property type="entry name" value="ATP SYNTHASE SUBUNIT B', CHLOROPLASTIC"/>
    <property type="match status" value="1"/>
</dbReference>
<keyword evidence="4 15" id="KW-0138">CF(0)</keyword>
<evidence type="ECO:0000256" key="9">
    <source>
        <dbReference type="ARBA" id="ARBA00023136"/>
    </source>
</evidence>
<gene>
    <name evidence="15" type="primary">atpF</name>
    <name evidence="18" type="ORF">ACFOEN_13210</name>
</gene>
<evidence type="ECO:0000313" key="19">
    <source>
        <dbReference type="Proteomes" id="UP001595556"/>
    </source>
</evidence>